<accession>A0A0A9CXQ1</accession>
<proteinExistence type="predicted"/>
<organism evidence="1">
    <name type="scientific">Arundo donax</name>
    <name type="common">Giant reed</name>
    <name type="synonym">Donax arundinaceus</name>
    <dbReference type="NCBI Taxonomy" id="35708"/>
    <lineage>
        <taxon>Eukaryota</taxon>
        <taxon>Viridiplantae</taxon>
        <taxon>Streptophyta</taxon>
        <taxon>Embryophyta</taxon>
        <taxon>Tracheophyta</taxon>
        <taxon>Spermatophyta</taxon>
        <taxon>Magnoliopsida</taxon>
        <taxon>Liliopsida</taxon>
        <taxon>Poales</taxon>
        <taxon>Poaceae</taxon>
        <taxon>PACMAD clade</taxon>
        <taxon>Arundinoideae</taxon>
        <taxon>Arundineae</taxon>
        <taxon>Arundo</taxon>
    </lineage>
</organism>
<dbReference type="AlphaFoldDB" id="A0A0A9CXQ1"/>
<dbReference type="EMBL" id="GBRH01216806">
    <property type="protein sequence ID" value="JAD81089.1"/>
    <property type="molecule type" value="Transcribed_RNA"/>
</dbReference>
<reference evidence="1" key="2">
    <citation type="journal article" date="2015" name="Data Brief">
        <title>Shoot transcriptome of the giant reed, Arundo donax.</title>
        <authorList>
            <person name="Barrero R.A."/>
            <person name="Guerrero F.D."/>
            <person name="Moolhuijzen P."/>
            <person name="Goolsby J.A."/>
            <person name="Tidwell J."/>
            <person name="Bellgard S.E."/>
            <person name="Bellgard M.I."/>
        </authorList>
    </citation>
    <scope>NUCLEOTIDE SEQUENCE</scope>
    <source>
        <tissue evidence="1">Shoot tissue taken approximately 20 cm above the soil surface</tissue>
    </source>
</reference>
<reference evidence="1" key="1">
    <citation type="submission" date="2014-09" db="EMBL/GenBank/DDBJ databases">
        <authorList>
            <person name="Magalhaes I.L.F."/>
            <person name="Oliveira U."/>
            <person name="Santos F.R."/>
            <person name="Vidigal T.H.D.A."/>
            <person name="Brescovit A.D."/>
            <person name="Santos A.J."/>
        </authorList>
    </citation>
    <scope>NUCLEOTIDE SEQUENCE</scope>
    <source>
        <tissue evidence="1">Shoot tissue taken approximately 20 cm above the soil surface</tissue>
    </source>
</reference>
<protein>
    <submittedName>
        <fullName evidence="1">Uncharacterized protein</fullName>
    </submittedName>
</protein>
<sequence length="61" mass="7200">MFFTINMPCTKVQECLLEIPVANVQDNTIYTYLGKHKYDDVVYISKCHQEGCKRAWNQNQE</sequence>
<name>A0A0A9CXQ1_ARUDO</name>
<evidence type="ECO:0000313" key="1">
    <source>
        <dbReference type="EMBL" id="JAD81089.1"/>
    </source>
</evidence>